<proteinExistence type="inferred from homology"/>
<evidence type="ECO:0000313" key="6">
    <source>
        <dbReference type="EMBL" id="KZT64133.1"/>
    </source>
</evidence>
<dbReference type="SMART" id="SM00903">
    <property type="entry name" value="Flavin_Reduct"/>
    <property type="match status" value="1"/>
</dbReference>
<dbReference type="GO" id="GO:0010181">
    <property type="term" value="F:FMN binding"/>
    <property type="evidence" value="ECO:0007669"/>
    <property type="project" value="InterPro"/>
</dbReference>
<sequence length="269" mass="29783">MAADIPPFNSSFAYQNTLPPNPQWTYGQKITETPEGMAWMKGEEEGWKVVDTAKEDKFKLYQLMISGIVPRPIAFVSSISESGVENLAPFSWFNMVSHNPPLVSICCSDGPQRLKDTAANIKATKSFTVNIISEPFIESANVTSVDAPEGVSEWPISALTKEKSIHVKPARVKESAFSMECELFQSIDIADPASGAHTTTMILGHVKYIHVRNDMLDERGNVDPAKFRPVGRMGDITYSRVGDGFRLTRPAWAKEQETIEKAIEGRGDE</sequence>
<feature type="domain" description="Flavin reductase like" evidence="5">
    <location>
        <begin position="66"/>
        <end position="223"/>
    </location>
</feature>
<evidence type="ECO:0000256" key="4">
    <source>
        <dbReference type="ARBA" id="ARBA00038054"/>
    </source>
</evidence>
<dbReference type="Proteomes" id="UP000076727">
    <property type="component" value="Unassembled WGS sequence"/>
</dbReference>
<dbReference type="InterPro" id="IPR012349">
    <property type="entry name" value="Split_barrel_FMN-bd"/>
</dbReference>
<dbReference type="Gene3D" id="2.30.110.10">
    <property type="entry name" value="Electron Transport, Fmn-binding Protein, Chain A"/>
    <property type="match status" value="1"/>
</dbReference>
<evidence type="ECO:0000313" key="7">
    <source>
        <dbReference type="Proteomes" id="UP000076727"/>
    </source>
</evidence>
<dbReference type="Pfam" id="PF01613">
    <property type="entry name" value="Flavin_Reduct"/>
    <property type="match status" value="1"/>
</dbReference>
<keyword evidence="2" id="KW-0285">Flavoprotein</keyword>
<dbReference type="AlphaFoldDB" id="A0A165L9S2"/>
<dbReference type="InterPro" id="IPR002563">
    <property type="entry name" value="Flavin_Rdtase-like_dom"/>
</dbReference>
<comment type="similarity">
    <text evidence="4">Belongs to the flavoredoxin family.</text>
</comment>
<dbReference type="PANTHER" id="PTHR33798:SF5">
    <property type="entry name" value="FLAVIN REDUCTASE LIKE DOMAIN-CONTAINING PROTEIN"/>
    <property type="match status" value="1"/>
</dbReference>
<keyword evidence="3" id="KW-0288">FMN</keyword>
<reference evidence="6 7" key="1">
    <citation type="journal article" date="2016" name="Mol. Biol. Evol.">
        <title>Comparative Genomics of Early-Diverging Mushroom-Forming Fungi Provides Insights into the Origins of Lignocellulose Decay Capabilities.</title>
        <authorList>
            <person name="Nagy L.G."/>
            <person name="Riley R."/>
            <person name="Tritt A."/>
            <person name="Adam C."/>
            <person name="Daum C."/>
            <person name="Floudas D."/>
            <person name="Sun H."/>
            <person name="Yadav J.S."/>
            <person name="Pangilinan J."/>
            <person name="Larsson K.H."/>
            <person name="Matsuura K."/>
            <person name="Barry K."/>
            <person name="Labutti K."/>
            <person name="Kuo R."/>
            <person name="Ohm R.A."/>
            <person name="Bhattacharya S.S."/>
            <person name="Shirouzu T."/>
            <person name="Yoshinaga Y."/>
            <person name="Martin F.M."/>
            <person name="Grigoriev I.V."/>
            <person name="Hibbett D.S."/>
        </authorList>
    </citation>
    <scope>NUCLEOTIDE SEQUENCE [LARGE SCALE GENOMIC DNA]</scope>
    <source>
        <strain evidence="6 7">L-15889</strain>
    </source>
</reference>
<name>A0A165L9S2_9APHY</name>
<evidence type="ECO:0000259" key="5">
    <source>
        <dbReference type="SMART" id="SM00903"/>
    </source>
</evidence>
<evidence type="ECO:0000256" key="1">
    <source>
        <dbReference type="ARBA" id="ARBA00001917"/>
    </source>
</evidence>
<dbReference type="EMBL" id="KV429140">
    <property type="protein sequence ID" value="KZT64133.1"/>
    <property type="molecule type" value="Genomic_DNA"/>
</dbReference>
<protein>
    <recommendedName>
        <fullName evidence="5">Flavin reductase like domain-containing protein</fullName>
    </recommendedName>
</protein>
<gene>
    <name evidence="6" type="ORF">DAEQUDRAFT_769966</name>
</gene>
<dbReference type="PANTHER" id="PTHR33798">
    <property type="entry name" value="FLAVOPROTEIN OXYGENASE"/>
    <property type="match status" value="1"/>
</dbReference>
<dbReference type="STRING" id="1314783.A0A165L9S2"/>
<comment type="cofactor">
    <cofactor evidence="1">
        <name>FMN</name>
        <dbReference type="ChEBI" id="CHEBI:58210"/>
    </cofactor>
</comment>
<keyword evidence="7" id="KW-1185">Reference proteome</keyword>
<evidence type="ECO:0000256" key="3">
    <source>
        <dbReference type="ARBA" id="ARBA00022643"/>
    </source>
</evidence>
<accession>A0A165L9S2</accession>
<organism evidence="6 7">
    <name type="scientific">Daedalea quercina L-15889</name>
    <dbReference type="NCBI Taxonomy" id="1314783"/>
    <lineage>
        <taxon>Eukaryota</taxon>
        <taxon>Fungi</taxon>
        <taxon>Dikarya</taxon>
        <taxon>Basidiomycota</taxon>
        <taxon>Agaricomycotina</taxon>
        <taxon>Agaricomycetes</taxon>
        <taxon>Polyporales</taxon>
        <taxon>Fomitopsis</taxon>
    </lineage>
</organism>
<dbReference type="OrthoDB" id="298012at2759"/>
<evidence type="ECO:0000256" key="2">
    <source>
        <dbReference type="ARBA" id="ARBA00022630"/>
    </source>
</evidence>
<dbReference type="SUPFAM" id="SSF50475">
    <property type="entry name" value="FMN-binding split barrel"/>
    <property type="match status" value="1"/>
</dbReference>